<protein>
    <submittedName>
        <fullName evidence="1">Uncharacterized protein</fullName>
    </submittedName>
</protein>
<dbReference type="Proteomes" id="UP000271889">
    <property type="component" value="Unassembled WGS sequence"/>
</dbReference>
<evidence type="ECO:0000313" key="2">
    <source>
        <dbReference type="Proteomes" id="UP000271889"/>
    </source>
</evidence>
<sequence length="81" mass="8837">MFPVLFSVRESPHFIWGLFHATESFSTANIGSSLTFIGSFFDKAKRYLQMAQQNAAVSKDKSGNIVLKILAKPGAKVSAVT</sequence>
<dbReference type="OrthoDB" id="244097at2759"/>
<proteinExistence type="predicted"/>
<gene>
    <name evidence="1" type="ORF">CGOC_LOCUS5005</name>
</gene>
<dbReference type="EMBL" id="UYRV01014651">
    <property type="protein sequence ID" value="VDK60418.1"/>
    <property type="molecule type" value="Genomic_DNA"/>
</dbReference>
<accession>A0A3P6T3F8</accession>
<name>A0A3P6T3F8_CYLGO</name>
<evidence type="ECO:0000313" key="1">
    <source>
        <dbReference type="EMBL" id="VDK60418.1"/>
    </source>
</evidence>
<keyword evidence="2" id="KW-1185">Reference proteome</keyword>
<feature type="non-terminal residue" evidence="1">
    <location>
        <position position="81"/>
    </location>
</feature>
<reference evidence="1 2" key="1">
    <citation type="submission" date="2018-11" db="EMBL/GenBank/DDBJ databases">
        <authorList>
            <consortium name="Pathogen Informatics"/>
        </authorList>
    </citation>
    <scope>NUCLEOTIDE SEQUENCE [LARGE SCALE GENOMIC DNA]</scope>
</reference>
<dbReference type="AlphaFoldDB" id="A0A3P6T3F8"/>
<organism evidence="1 2">
    <name type="scientific">Cylicostephanus goldi</name>
    <name type="common">Nematode worm</name>
    <dbReference type="NCBI Taxonomy" id="71465"/>
    <lineage>
        <taxon>Eukaryota</taxon>
        <taxon>Metazoa</taxon>
        <taxon>Ecdysozoa</taxon>
        <taxon>Nematoda</taxon>
        <taxon>Chromadorea</taxon>
        <taxon>Rhabditida</taxon>
        <taxon>Rhabditina</taxon>
        <taxon>Rhabditomorpha</taxon>
        <taxon>Strongyloidea</taxon>
        <taxon>Strongylidae</taxon>
        <taxon>Cylicostephanus</taxon>
    </lineage>
</organism>